<feature type="active site" description="Electrophile" evidence="8">
    <location>
        <position position="98"/>
    </location>
</feature>
<dbReference type="NCBIfam" id="TIGR00419">
    <property type="entry name" value="tim"/>
    <property type="match status" value="1"/>
</dbReference>
<dbReference type="UniPathway" id="UPA00109">
    <property type="reaction ID" value="UER00189"/>
</dbReference>
<dbReference type="GO" id="GO:0046166">
    <property type="term" value="P:glyceraldehyde-3-phosphate biosynthetic process"/>
    <property type="evidence" value="ECO:0007669"/>
    <property type="project" value="TreeGrafter"/>
</dbReference>
<comment type="subcellular location">
    <subcellularLocation>
        <location evidence="8 9">Cytoplasm</location>
    </subcellularLocation>
</comment>
<keyword evidence="5 8" id="KW-0963">Cytoplasm</keyword>
<dbReference type="PROSITE" id="PS51440">
    <property type="entry name" value="TIM_2"/>
    <property type="match status" value="1"/>
</dbReference>
<dbReference type="Proteomes" id="UP000006811">
    <property type="component" value="Chromosome"/>
</dbReference>
<keyword evidence="6 8" id="KW-0324">Glycolysis</keyword>
<name>F7WZU5_9GAMM</name>
<comment type="function">
    <text evidence="8">Involved in the gluconeogenesis. Catalyzes stereospecifically the conversion of dihydroxyacetone phosphate (DHAP) to D-glyceraldehyde-3-phosphate (G3P).</text>
</comment>
<comment type="pathway">
    <text evidence="1 8 9">Carbohydrate degradation; glycolysis; D-glyceraldehyde 3-phosphate from glycerone phosphate: step 1/1.</text>
</comment>
<dbReference type="UniPathway" id="UPA00138"/>
<dbReference type="GO" id="GO:0019563">
    <property type="term" value="P:glycerol catabolic process"/>
    <property type="evidence" value="ECO:0007669"/>
    <property type="project" value="TreeGrafter"/>
</dbReference>
<reference evidence="10 11" key="1">
    <citation type="journal article" date="2011" name="Appl. Environ. Microbiol.">
        <title>The genome of Buchnera aphidicola from the aphid Cinara tujafilina provides new clues about the evolutionary history of metabolic losses in bacterial endosymbionts.</title>
        <authorList>
            <person name="Lamelas A."/>
            <person name="Gosalbes M.J."/>
            <person name="Moya A."/>
            <person name="Latorre A."/>
        </authorList>
    </citation>
    <scope>NUCLEOTIDE SEQUENCE [LARGE SCALE GENOMIC DNA]</scope>
    <source>
        <strain evidence="11">Cinara tujafilina</strain>
    </source>
</reference>
<dbReference type="InterPro" id="IPR013785">
    <property type="entry name" value="Aldolase_TIM"/>
</dbReference>
<evidence type="ECO:0000256" key="3">
    <source>
        <dbReference type="ARBA" id="ARBA00007422"/>
    </source>
</evidence>
<evidence type="ECO:0000256" key="9">
    <source>
        <dbReference type="RuleBase" id="RU363013"/>
    </source>
</evidence>
<dbReference type="SUPFAM" id="SSF51351">
    <property type="entry name" value="Triosephosphate isomerase (TIM)"/>
    <property type="match status" value="1"/>
</dbReference>
<dbReference type="AlphaFoldDB" id="F7WZU5"/>
<evidence type="ECO:0000256" key="7">
    <source>
        <dbReference type="ARBA" id="ARBA00023235"/>
    </source>
</evidence>
<evidence type="ECO:0000256" key="5">
    <source>
        <dbReference type="ARBA" id="ARBA00022490"/>
    </source>
</evidence>
<evidence type="ECO:0000256" key="1">
    <source>
        <dbReference type="ARBA" id="ARBA00004680"/>
    </source>
</evidence>
<dbReference type="GO" id="GO:0004807">
    <property type="term" value="F:triose-phosphate isomerase activity"/>
    <property type="evidence" value="ECO:0007669"/>
    <property type="project" value="UniProtKB-UniRule"/>
</dbReference>
<protein>
    <recommendedName>
        <fullName evidence="8 9">Triosephosphate isomerase</fullName>
        <shortName evidence="8">TIM</shortName>
        <shortName evidence="8">TPI</shortName>
        <ecNumber evidence="8 9">5.3.1.1</ecNumber>
    </recommendedName>
    <alternativeName>
        <fullName evidence="8">Triose-phosphate isomerase</fullName>
    </alternativeName>
</protein>
<dbReference type="InterPro" id="IPR022896">
    <property type="entry name" value="TrioseP_Isoase_bac/euk"/>
</dbReference>
<feature type="binding site" evidence="8">
    <location>
        <position position="215"/>
    </location>
    <ligand>
        <name>substrate</name>
    </ligand>
</feature>
<dbReference type="PANTHER" id="PTHR21139:SF42">
    <property type="entry name" value="TRIOSEPHOSPHATE ISOMERASE"/>
    <property type="match status" value="1"/>
</dbReference>
<dbReference type="OrthoDB" id="9809429at2"/>
<dbReference type="GO" id="GO:0006094">
    <property type="term" value="P:gluconeogenesis"/>
    <property type="evidence" value="ECO:0007669"/>
    <property type="project" value="UniProtKB-UniRule"/>
</dbReference>
<feature type="binding site" evidence="8">
    <location>
        <begin position="236"/>
        <end position="237"/>
    </location>
    <ligand>
        <name>substrate</name>
    </ligand>
</feature>
<dbReference type="EC" id="5.3.1.1" evidence="8 9"/>
<dbReference type="HOGENOM" id="CLU_024251_2_1_6"/>
<organism evidence="10 11">
    <name type="scientific">Buchnera aphidicola</name>
    <name type="common">Cinara tujafilina</name>
    <dbReference type="NCBI Taxonomy" id="261317"/>
    <lineage>
        <taxon>Bacteria</taxon>
        <taxon>Pseudomonadati</taxon>
        <taxon>Pseudomonadota</taxon>
        <taxon>Gammaproteobacteria</taxon>
        <taxon>Enterobacterales</taxon>
        <taxon>Erwiniaceae</taxon>
        <taxon>Buchnera</taxon>
    </lineage>
</organism>
<dbReference type="PROSITE" id="PS00171">
    <property type="entry name" value="TIM_1"/>
    <property type="match status" value="1"/>
</dbReference>
<comment type="similarity">
    <text evidence="3 8 9">Belongs to the triosephosphate isomerase family.</text>
</comment>
<dbReference type="GO" id="GO:0005829">
    <property type="term" value="C:cytosol"/>
    <property type="evidence" value="ECO:0007669"/>
    <property type="project" value="TreeGrafter"/>
</dbReference>
<dbReference type="FunFam" id="3.20.20.70:FF:000016">
    <property type="entry name" value="Triosephosphate isomerase"/>
    <property type="match status" value="1"/>
</dbReference>
<comment type="catalytic activity">
    <reaction evidence="8 9">
        <text>D-glyceraldehyde 3-phosphate = dihydroxyacetone phosphate</text>
        <dbReference type="Rhea" id="RHEA:18585"/>
        <dbReference type="ChEBI" id="CHEBI:57642"/>
        <dbReference type="ChEBI" id="CHEBI:59776"/>
        <dbReference type="EC" id="5.3.1.1"/>
    </reaction>
</comment>
<dbReference type="InterPro" id="IPR000652">
    <property type="entry name" value="Triosephosphate_isomerase"/>
</dbReference>
<comment type="subunit">
    <text evidence="8 9">Homodimer.</text>
</comment>
<proteinExistence type="inferred from homology"/>
<keyword evidence="4 8" id="KW-0312">Gluconeogenesis</keyword>
<sequence>MIKPIIIGNWKLNGSKKFILRILKPLNQFLIKYYKICTVVLAPPLLYANFIQNILSTDQKKFFLGSQNVDVHFSGPFTGEISPIMLKDMGIQYVIIGHSERRLNHYENNALVAKKFYMLKEENLIPILCIGETIQEHNDKKTKEICKKQIDLIFDLCGKNAFNNSIIAYEPIWAIGSGQSASPKEVQNISCFIRNYIKSKSNNNIKNFFIQYGGSVSQHNVQELIYQHDIDGFLIGGASLILKEFKKIIKIINK</sequence>
<evidence type="ECO:0000256" key="6">
    <source>
        <dbReference type="ARBA" id="ARBA00023152"/>
    </source>
</evidence>
<comment type="pathway">
    <text evidence="2">Carbohydrate metabolism; erythritol degradation.</text>
</comment>
<dbReference type="InterPro" id="IPR020861">
    <property type="entry name" value="Triosephosphate_isomerase_AS"/>
</dbReference>
<evidence type="ECO:0000313" key="11">
    <source>
        <dbReference type="Proteomes" id="UP000006811"/>
    </source>
</evidence>
<keyword evidence="7 8" id="KW-0413">Isomerase</keyword>
<dbReference type="KEGG" id="baj:BCTU_198"/>
<evidence type="ECO:0000256" key="8">
    <source>
        <dbReference type="HAMAP-Rule" id="MF_00147"/>
    </source>
</evidence>
<dbReference type="eggNOG" id="COG0149">
    <property type="taxonomic scope" value="Bacteria"/>
</dbReference>
<dbReference type="InterPro" id="IPR035990">
    <property type="entry name" value="TIM_sf"/>
</dbReference>
<feature type="binding site" evidence="8">
    <location>
        <begin position="9"/>
        <end position="11"/>
    </location>
    <ligand>
        <name>substrate</name>
    </ligand>
</feature>
<evidence type="ECO:0000256" key="4">
    <source>
        <dbReference type="ARBA" id="ARBA00022432"/>
    </source>
</evidence>
<dbReference type="EMBL" id="CP001817">
    <property type="protein sequence ID" value="AEH39783.1"/>
    <property type="molecule type" value="Genomic_DNA"/>
</dbReference>
<dbReference type="Pfam" id="PF00121">
    <property type="entry name" value="TIM"/>
    <property type="match status" value="1"/>
</dbReference>
<dbReference type="Gene3D" id="3.20.20.70">
    <property type="entry name" value="Aldolase class I"/>
    <property type="match status" value="1"/>
</dbReference>
<feature type="binding site" evidence="8">
    <location>
        <position position="176"/>
    </location>
    <ligand>
        <name>substrate</name>
    </ligand>
</feature>
<dbReference type="STRING" id="261317.BCTU_198"/>
<dbReference type="GO" id="GO:0006096">
    <property type="term" value="P:glycolytic process"/>
    <property type="evidence" value="ECO:0007669"/>
    <property type="project" value="UniProtKB-UniRule"/>
</dbReference>
<accession>F7WZU5</accession>
<keyword evidence="11" id="KW-1185">Reference proteome</keyword>
<evidence type="ECO:0000313" key="10">
    <source>
        <dbReference type="EMBL" id="AEH39783.1"/>
    </source>
</evidence>
<gene>
    <name evidence="8 10" type="primary">tpiA</name>
    <name evidence="10" type="ORF">BCTU_198</name>
</gene>
<feature type="active site" description="Proton acceptor" evidence="8">
    <location>
        <position position="170"/>
    </location>
</feature>
<dbReference type="PANTHER" id="PTHR21139">
    <property type="entry name" value="TRIOSEPHOSPHATE ISOMERASE"/>
    <property type="match status" value="1"/>
</dbReference>
<dbReference type="CDD" id="cd00311">
    <property type="entry name" value="TIM"/>
    <property type="match status" value="1"/>
</dbReference>
<comment type="pathway">
    <text evidence="8 9">Carbohydrate biosynthesis; gluconeogenesis.</text>
</comment>
<dbReference type="HAMAP" id="MF_00147_B">
    <property type="entry name" value="TIM_B"/>
    <property type="match status" value="1"/>
</dbReference>
<evidence type="ECO:0000256" key="2">
    <source>
        <dbReference type="ARBA" id="ARBA00004939"/>
    </source>
</evidence>